<evidence type="ECO:0000256" key="3">
    <source>
        <dbReference type="ARBA" id="ARBA00012457"/>
    </source>
</evidence>
<comment type="pathway">
    <text evidence="1">Nucleotide-sugar biosynthesis; UDP-N-acetyl-alpha-D-glucosamine biosynthesis; UDP-N-acetyl-alpha-D-glucosamine from N-acetyl-alpha-D-glucosamine 1-phosphate: step 1/1.</text>
</comment>
<dbReference type="Pfam" id="PF01704">
    <property type="entry name" value="UDPGP"/>
    <property type="match status" value="1"/>
</dbReference>
<protein>
    <recommendedName>
        <fullName evidence="3">UDP-N-acetylglucosamine diphosphorylase</fullName>
        <ecNumber evidence="3">2.7.7.23</ecNumber>
    </recommendedName>
</protein>
<dbReference type="PANTHER" id="PTHR11952">
    <property type="entry name" value="UDP- GLUCOSE PYROPHOSPHORYLASE"/>
    <property type="match status" value="1"/>
</dbReference>
<name>A0A1E4U1Z9_PACTA</name>
<evidence type="ECO:0000256" key="1">
    <source>
        <dbReference type="ARBA" id="ARBA00005208"/>
    </source>
</evidence>
<dbReference type="PANTHER" id="PTHR11952:SF2">
    <property type="entry name" value="LD24639P"/>
    <property type="match status" value="1"/>
</dbReference>
<evidence type="ECO:0000313" key="8">
    <source>
        <dbReference type="Proteomes" id="UP000094236"/>
    </source>
</evidence>
<evidence type="ECO:0000313" key="7">
    <source>
        <dbReference type="EMBL" id="ODV98033.1"/>
    </source>
</evidence>
<dbReference type="SUPFAM" id="SSF53448">
    <property type="entry name" value="Nucleotide-diphospho-sugar transferases"/>
    <property type="match status" value="1"/>
</dbReference>
<proteinExistence type="inferred from homology"/>
<gene>
    <name evidence="7" type="ORF">PACTADRAFT_73669</name>
</gene>
<organism evidence="7 8">
    <name type="scientific">Pachysolen tannophilus NRRL Y-2460</name>
    <dbReference type="NCBI Taxonomy" id="669874"/>
    <lineage>
        <taxon>Eukaryota</taxon>
        <taxon>Fungi</taxon>
        <taxon>Dikarya</taxon>
        <taxon>Ascomycota</taxon>
        <taxon>Saccharomycotina</taxon>
        <taxon>Pichiomycetes</taxon>
        <taxon>Pachysolenaceae</taxon>
        <taxon>Pachysolen</taxon>
    </lineage>
</organism>
<accession>A0A1E4U1Z9</accession>
<keyword evidence="4" id="KW-0808">Transferase</keyword>
<keyword evidence="8" id="KW-1185">Reference proteome</keyword>
<dbReference type="InterPro" id="IPR039741">
    <property type="entry name" value="UDP-sugar_pyrophosphorylase"/>
</dbReference>
<reference evidence="8" key="1">
    <citation type="submission" date="2016-05" db="EMBL/GenBank/DDBJ databases">
        <title>Comparative genomics of biotechnologically important yeasts.</title>
        <authorList>
            <consortium name="DOE Joint Genome Institute"/>
            <person name="Riley R."/>
            <person name="Haridas S."/>
            <person name="Wolfe K.H."/>
            <person name="Lopes M.R."/>
            <person name="Hittinger C.T."/>
            <person name="Goker M."/>
            <person name="Salamov A."/>
            <person name="Wisecaver J."/>
            <person name="Long T.M."/>
            <person name="Aerts A.L."/>
            <person name="Barry K."/>
            <person name="Choi C."/>
            <person name="Clum A."/>
            <person name="Coughlan A.Y."/>
            <person name="Deshpande S."/>
            <person name="Douglass A.P."/>
            <person name="Hanson S.J."/>
            <person name="Klenk H.-P."/>
            <person name="Labutti K."/>
            <person name="Lapidus A."/>
            <person name="Lindquist E."/>
            <person name="Lipzen A."/>
            <person name="Meier-Kolthoff J.P."/>
            <person name="Ohm R.A."/>
            <person name="Otillar R.P."/>
            <person name="Pangilinan J."/>
            <person name="Peng Y."/>
            <person name="Rokas A."/>
            <person name="Rosa C.A."/>
            <person name="Scheuner C."/>
            <person name="Sibirny A.A."/>
            <person name="Slot J.C."/>
            <person name="Stielow J.B."/>
            <person name="Sun H."/>
            <person name="Kurtzman C.P."/>
            <person name="Blackwell M."/>
            <person name="Grigoriev I.V."/>
            <person name="Jeffries T.W."/>
        </authorList>
    </citation>
    <scope>NUCLEOTIDE SEQUENCE [LARGE SCALE GENOMIC DNA]</scope>
    <source>
        <strain evidence="8">NRRL Y-2460</strain>
    </source>
</reference>
<evidence type="ECO:0000256" key="6">
    <source>
        <dbReference type="ARBA" id="ARBA00048493"/>
    </source>
</evidence>
<evidence type="ECO:0000256" key="2">
    <source>
        <dbReference type="ARBA" id="ARBA00010401"/>
    </source>
</evidence>
<dbReference type="EC" id="2.7.7.23" evidence="3"/>
<comment type="catalytic activity">
    <reaction evidence="6">
        <text>N-acetyl-alpha-D-glucosamine 1-phosphate + UTP + H(+) = UDP-N-acetyl-alpha-D-glucosamine + diphosphate</text>
        <dbReference type="Rhea" id="RHEA:13509"/>
        <dbReference type="ChEBI" id="CHEBI:15378"/>
        <dbReference type="ChEBI" id="CHEBI:33019"/>
        <dbReference type="ChEBI" id="CHEBI:46398"/>
        <dbReference type="ChEBI" id="CHEBI:57705"/>
        <dbReference type="ChEBI" id="CHEBI:57776"/>
        <dbReference type="EC" id="2.7.7.23"/>
    </reaction>
</comment>
<dbReference type="EMBL" id="KV454011">
    <property type="protein sequence ID" value="ODV98033.1"/>
    <property type="molecule type" value="Genomic_DNA"/>
</dbReference>
<evidence type="ECO:0000256" key="5">
    <source>
        <dbReference type="ARBA" id="ARBA00022695"/>
    </source>
</evidence>
<sequence length="486" mass="54974">MPSSLTADIKQQYIDANQEHLFAYWDELSLEEQSEFLSQLSQFEDPLELVSTVQKAINFSKSNCSMARNFKPLPVQSHSSLLEEPAENVAQWEREGLELINRGEVGVILMAGGQGSRLGSCAPKGCYDIGLPSHKSLFQIQAEKIMRVVKLSNETFHNNNARVTWYIMTSIATRKITENYFIDNNYFGLNKNHIIFFNQGTFPCFSIDGSKILLNSKNSICESPDGNGGLYKGIYSSKLLEDFDQKNIKHIHMYCVDNCLARVADPTFIGWSARNKYDLSTKVVRKRNASEKVGLIVLDTDRNCPCVIEYSEISKELSEKQDENGNLYLKAANIVNHYYSVDLLKKEIPKWIKSQEFLPFHIAKKKVSVLNPQNPNTKITPIEPNAIKLEQFIFDVFPSIPLSKFGCLEVDRHEEFSPLKNGPEIPIDSPQSARLDSLKLGTKWILQNGGKLDNENSLVEVSSLTSYKGEDLEFVKGKTYKDGDIV</sequence>
<dbReference type="STRING" id="669874.A0A1E4U1Z9"/>
<dbReference type="GO" id="GO:0003977">
    <property type="term" value="F:UDP-N-acetylglucosamine diphosphorylase activity"/>
    <property type="evidence" value="ECO:0007669"/>
    <property type="project" value="UniProtKB-EC"/>
</dbReference>
<dbReference type="GO" id="GO:0006048">
    <property type="term" value="P:UDP-N-acetylglucosamine biosynthetic process"/>
    <property type="evidence" value="ECO:0007669"/>
    <property type="project" value="EnsemblFungi"/>
</dbReference>
<comment type="similarity">
    <text evidence="2">Belongs to the UDPGP type 1 family.</text>
</comment>
<dbReference type="AlphaFoldDB" id="A0A1E4U1Z9"/>
<dbReference type="CDD" id="cd04193">
    <property type="entry name" value="UDPGlcNAc_PPase"/>
    <property type="match status" value="1"/>
</dbReference>
<keyword evidence="5" id="KW-0548">Nucleotidyltransferase</keyword>
<dbReference type="InterPro" id="IPR029044">
    <property type="entry name" value="Nucleotide-diphossugar_trans"/>
</dbReference>
<dbReference type="OrthoDB" id="532420at2759"/>
<dbReference type="InterPro" id="IPR002618">
    <property type="entry name" value="UDPGP_fam"/>
</dbReference>
<dbReference type="Gene3D" id="3.90.550.10">
    <property type="entry name" value="Spore Coat Polysaccharide Biosynthesis Protein SpsA, Chain A"/>
    <property type="match status" value="1"/>
</dbReference>
<evidence type="ECO:0000256" key="4">
    <source>
        <dbReference type="ARBA" id="ARBA00022679"/>
    </source>
</evidence>
<dbReference type="Proteomes" id="UP000094236">
    <property type="component" value="Unassembled WGS sequence"/>
</dbReference>